<dbReference type="Proteomes" id="UP000007879">
    <property type="component" value="Unassembled WGS sequence"/>
</dbReference>
<evidence type="ECO:0000256" key="10">
    <source>
        <dbReference type="ARBA" id="ARBA00051722"/>
    </source>
</evidence>
<dbReference type="EnsemblMetazoa" id="XM_003385267.3">
    <property type="protein sequence ID" value="XP_003385315.1"/>
    <property type="gene ID" value="LOC100635856"/>
</dbReference>
<dbReference type="CDD" id="cd09931">
    <property type="entry name" value="SH2_C-SH2_SHP_like"/>
    <property type="match status" value="1"/>
</dbReference>
<dbReference type="InterPro" id="IPR000387">
    <property type="entry name" value="Tyr_Pase_dom"/>
</dbReference>
<dbReference type="Pfam" id="PF00102">
    <property type="entry name" value="Y_phosphatase"/>
    <property type="match status" value="1"/>
</dbReference>
<keyword evidence="6" id="KW-0378">Hydrolase</keyword>
<dbReference type="InterPro" id="IPR000242">
    <property type="entry name" value="PTP_cat"/>
</dbReference>
<dbReference type="PROSITE" id="PS50055">
    <property type="entry name" value="TYR_PHOSPHATASE_PTP"/>
    <property type="match status" value="1"/>
</dbReference>
<evidence type="ECO:0000259" key="12">
    <source>
        <dbReference type="PROSITE" id="PS50001"/>
    </source>
</evidence>
<dbReference type="SUPFAM" id="SSF55550">
    <property type="entry name" value="SH2 domain"/>
    <property type="match status" value="2"/>
</dbReference>
<dbReference type="KEGG" id="aqu:100635856"/>
<dbReference type="InterPro" id="IPR036860">
    <property type="entry name" value="SH2_dom_sf"/>
</dbReference>
<evidence type="ECO:0000313" key="15">
    <source>
        <dbReference type="EnsemblMetazoa" id="Aqu2.1.36200_001"/>
    </source>
</evidence>
<dbReference type="InterPro" id="IPR000980">
    <property type="entry name" value="SH2"/>
</dbReference>
<proteinExistence type="inferred from homology"/>
<dbReference type="Gene3D" id="3.90.190.10">
    <property type="entry name" value="Protein tyrosine phosphatase superfamily"/>
    <property type="match status" value="1"/>
</dbReference>
<dbReference type="PRINTS" id="PR00401">
    <property type="entry name" value="SH2DOMAIN"/>
</dbReference>
<evidence type="ECO:0000259" key="14">
    <source>
        <dbReference type="PROSITE" id="PS50056"/>
    </source>
</evidence>
<dbReference type="PRINTS" id="PR00700">
    <property type="entry name" value="PRTYPHPHTASE"/>
</dbReference>
<feature type="domain" description="Tyrosine specific protein phosphatases" evidence="14">
    <location>
        <begin position="419"/>
        <end position="499"/>
    </location>
</feature>
<accession>A0A1X7V7E2</accession>
<evidence type="ECO:0000256" key="1">
    <source>
        <dbReference type="ARBA" id="ARBA00004496"/>
    </source>
</evidence>
<evidence type="ECO:0000256" key="5">
    <source>
        <dbReference type="ARBA" id="ARBA00022737"/>
    </source>
</evidence>
<reference evidence="15" key="2">
    <citation type="submission" date="2017-05" db="UniProtKB">
        <authorList>
            <consortium name="EnsemblMetazoa"/>
        </authorList>
    </citation>
    <scope>IDENTIFICATION</scope>
</reference>
<comment type="similarity">
    <text evidence="9">Belongs to the protein-tyrosine phosphatase family. Non-receptor class 4 subfamily.</text>
</comment>
<dbReference type="SUPFAM" id="SSF52799">
    <property type="entry name" value="(Phosphotyrosine protein) phosphatases II"/>
    <property type="match status" value="1"/>
</dbReference>
<evidence type="ECO:0000313" key="16">
    <source>
        <dbReference type="Proteomes" id="UP000007879"/>
    </source>
</evidence>
<evidence type="ECO:0000256" key="11">
    <source>
        <dbReference type="PROSITE-ProRule" id="PRU00191"/>
    </source>
</evidence>
<dbReference type="Gene3D" id="3.30.505.10">
    <property type="entry name" value="SH2 domain"/>
    <property type="match status" value="2"/>
</dbReference>
<dbReference type="STRING" id="400682.A0A1X7V7E2"/>
<evidence type="ECO:0000256" key="7">
    <source>
        <dbReference type="ARBA" id="ARBA00022912"/>
    </source>
</evidence>
<keyword evidence="5" id="KW-0677">Repeat</keyword>
<dbReference type="SMART" id="SM00194">
    <property type="entry name" value="PTPc"/>
    <property type="match status" value="1"/>
</dbReference>
<dbReference type="GO" id="GO:0050839">
    <property type="term" value="F:cell adhesion molecule binding"/>
    <property type="evidence" value="ECO:0007669"/>
    <property type="project" value="TreeGrafter"/>
</dbReference>
<gene>
    <name evidence="15" type="primary">100635856</name>
</gene>
<evidence type="ECO:0000256" key="6">
    <source>
        <dbReference type="ARBA" id="ARBA00022801"/>
    </source>
</evidence>
<dbReference type="FunFam" id="3.30.505.10:FF:000018">
    <property type="entry name" value="Tyrosine-protein phosphatase non-receptor type"/>
    <property type="match status" value="1"/>
</dbReference>
<dbReference type="PROSITE" id="PS50001">
    <property type="entry name" value="SH2"/>
    <property type="match status" value="2"/>
</dbReference>
<dbReference type="EnsemblMetazoa" id="Aqu2.1.36200_001">
    <property type="protein sequence ID" value="Aqu2.1.36200_001"/>
    <property type="gene ID" value="Aqu2.1.36200"/>
</dbReference>
<dbReference type="SMART" id="SM00404">
    <property type="entry name" value="PTPc_motif"/>
    <property type="match status" value="1"/>
</dbReference>
<dbReference type="PROSITE" id="PS00383">
    <property type="entry name" value="TYR_PHOSPHATASE_1"/>
    <property type="match status" value="1"/>
</dbReference>
<dbReference type="InterPro" id="IPR016130">
    <property type="entry name" value="Tyr_Pase_AS"/>
</dbReference>
<dbReference type="InParanoid" id="A0A1X7V7E2"/>
<evidence type="ECO:0000256" key="2">
    <source>
        <dbReference type="ARBA" id="ARBA00013064"/>
    </source>
</evidence>
<evidence type="ECO:0000259" key="13">
    <source>
        <dbReference type="PROSITE" id="PS50055"/>
    </source>
</evidence>
<dbReference type="GO" id="GO:0005737">
    <property type="term" value="C:cytoplasm"/>
    <property type="evidence" value="ECO:0007669"/>
    <property type="project" value="UniProtKB-SubCell"/>
</dbReference>
<evidence type="ECO:0000256" key="9">
    <source>
        <dbReference type="ARBA" id="ARBA00034734"/>
    </source>
</evidence>
<feature type="domain" description="Tyrosine-protein phosphatase" evidence="13">
    <location>
        <begin position="236"/>
        <end position="508"/>
    </location>
</feature>
<dbReference type="AlphaFoldDB" id="A0A1X7V7E2"/>
<dbReference type="InterPro" id="IPR029021">
    <property type="entry name" value="Prot-tyrosine_phosphatase-like"/>
</dbReference>
<dbReference type="GO" id="GO:0070374">
    <property type="term" value="P:positive regulation of ERK1 and ERK2 cascade"/>
    <property type="evidence" value="ECO:0007669"/>
    <property type="project" value="TreeGrafter"/>
</dbReference>
<dbReference type="Pfam" id="PF00017">
    <property type="entry name" value="SH2"/>
    <property type="match status" value="2"/>
</dbReference>
<reference evidence="16" key="1">
    <citation type="journal article" date="2010" name="Nature">
        <title>The Amphimedon queenslandica genome and the evolution of animal complexity.</title>
        <authorList>
            <person name="Srivastava M."/>
            <person name="Simakov O."/>
            <person name="Chapman J."/>
            <person name="Fahey B."/>
            <person name="Gauthier M.E."/>
            <person name="Mitros T."/>
            <person name="Richards G.S."/>
            <person name="Conaco C."/>
            <person name="Dacre M."/>
            <person name="Hellsten U."/>
            <person name="Larroux C."/>
            <person name="Putnam N.H."/>
            <person name="Stanke M."/>
            <person name="Adamska M."/>
            <person name="Darling A."/>
            <person name="Degnan S.M."/>
            <person name="Oakley T.H."/>
            <person name="Plachetzki D.C."/>
            <person name="Zhai Y."/>
            <person name="Adamski M."/>
            <person name="Calcino A."/>
            <person name="Cummins S.F."/>
            <person name="Goodstein D.M."/>
            <person name="Harris C."/>
            <person name="Jackson D.J."/>
            <person name="Leys S.P."/>
            <person name="Shu S."/>
            <person name="Woodcroft B.J."/>
            <person name="Vervoort M."/>
            <person name="Kosik K.S."/>
            <person name="Manning G."/>
            <person name="Degnan B.M."/>
            <person name="Rokhsar D.S."/>
        </authorList>
    </citation>
    <scope>NUCLEOTIDE SEQUENCE [LARGE SCALE GENOMIC DNA]</scope>
</reference>
<feature type="domain" description="SH2" evidence="12">
    <location>
        <begin position="6"/>
        <end position="102"/>
    </location>
</feature>
<dbReference type="FunFam" id="3.90.190.10:FF:000045">
    <property type="entry name" value="Tyrosine-protein phosphatase non-receptor type 12"/>
    <property type="match status" value="1"/>
</dbReference>
<sequence length="539" mass="60793">MSSRRWFHMNLSGMDAEALLLSKGEDGSFLVRPSQNVQGDFALSVRRTKDVTHIRIQNSGDYYDLYGGETFATLSELIQYYTENPGQLKERNGAVIDLRYPLICEEITSERWYHGGITGKQAETLLMDKGLDGSFLVRASTHSPGNYVLSARVDGEVAHVIIKTQGGEFNVGGSPSFKTLNELISHYKTHSMIETSGRVISLKNPFNATSFMAKSIKDRVSELEKETGDIMGKAGFWEEFEQLQQQECRHLFSRKEGARVENKTKNRYKNILPFDHTRVVLHGGDPSIVGSDYINANYISGEVPGSEKHYIATQGCLPTTINDFWKMIWQESSQIIVMTTNEVERGRNKCARYWPGINETGEYGDISVQNATECINPHYIYREFIIHRIEDPSNQREVFHYHFKAWPDHGVPQDPGTVLSFLQDINSKQDELVTTGNEPGPLIVHCSAGIGRTGTFIVIDILLNVMMQQGFEADVDIQRAIQLVRAQRSGMVQTEQQYKFVYRSILYHIETQRQLSESNNGVTDHVYGNIPASLAGGAK</sequence>
<keyword evidence="3" id="KW-0963">Cytoplasm</keyword>
<dbReference type="PANTHER" id="PTHR46559">
    <property type="entry name" value="TYROSINE-PROTEIN PHOSPHATASE NON-RECEPTOR TYPE 11"/>
    <property type="match status" value="1"/>
</dbReference>
<feature type="domain" description="SH2" evidence="12">
    <location>
        <begin position="112"/>
        <end position="206"/>
    </location>
</feature>
<dbReference type="CDD" id="cd10340">
    <property type="entry name" value="SH2_N-SH2_SHP_like"/>
    <property type="match status" value="1"/>
</dbReference>
<dbReference type="PROSITE" id="PS50056">
    <property type="entry name" value="TYR_PHOSPHATASE_2"/>
    <property type="match status" value="1"/>
</dbReference>
<dbReference type="SMART" id="SM00252">
    <property type="entry name" value="SH2"/>
    <property type="match status" value="2"/>
</dbReference>
<keyword evidence="8 11" id="KW-0727">SH2 domain</keyword>
<name>A0A1X7V7E2_AMPQE</name>
<protein>
    <recommendedName>
        <fullName evidence="2">protein-tyrosine-phosphatase</fullName>
        <ecNumber evidence="2">3.1.3.48</ecNumber>
    </recommendedName>
</protein>
<dbReference type="InterPro" id="IPR003595">
    <property type="entry name" value="Tyr_Pase_cat"/>
</dbReference>
<dbReference type="GO" id="GO:0004726">
    <property type="term" value="F:non-membrane spanning protein tyrosine phosphatase activity"/>
    <property type="evidence" value="ECO:0007669"/>
    <property type="project" value="TreeGrafter"/>
</dbReference>
<dbReference type="PANTHER" id="PTHR46559:SF3">
    <property type="entry name" value="TYROSINE-PROTEIN PHOSPHATASE NON-RECEPTOR TYPE"/>
    <property type="match status" value="1"/>
</dbReference>
<dbReference type="OrthoDB" id="8815311at2759"/>
<evidence type="ECO:0000256" key="3">
    <source>
        <dbReference type="ARBA" id="ARBA00022490"/>
    </source>
</evidence>
<evidence type="ECO:0000256" key="4">
    <source>
        <dbReference type="ARBA" id="ARBA00022553"/>
    </source>
</evidence>
<keyword evidence="16" id="KW-1185">Reference proteome</keyword>
<organism evidence="15">
    <name type="scientific">Amphimedon queenslandica</name>
    <name type="common">Sponge</name>
    <dbReference type="NCBI Taxonomy" id="400682"/>
    <lineage>
        <taxon>Eukaryota</taxon>
        <taxon>Metazoa</taxon>
        <taxon>Porifera</taxon>
        <taxon>Demospongiae</taxon>
        <taxon>Heteroscleromorpha</taxon>
        <taxon>Haplosclerida</taxon>
        <taxon>Niphatidae</taxon>
        <taxon>Amphimedon</taxon>
    </lineage>
</organism>
<dbReference type="GO" id="GO:0030971">
    <property type="term" value="F:receptor tyrosine kinase binding"/>
    <property type="evidence" value="ECO:0007669"/>
    <property type="project" value="TreeGrafter"/>
</dbReference>
<evidence type="ECO:0000256" key="8">
    <source>
        <dbReference type="ARBA" id="ARBA00022999"/>
    </source>
</evidence>
<dbReference type="FunCoup" id="A0A1X7V7E2">
    <property type="interactions" value="904"/>
</dbReference>
<dbReference type="EC" id="3.1.3.48" evidence="2"/>
<comment type="catalytic activity">
    <reaction evidence="10">
        <text>O-phospho-L-tyrosyl-[protein] + H2O = L-tyrosyl-[protein] + phosphate</text>
        <dbReference type="Rhea" id="RHEA:10684"/>
        <dbReference type="Rhea" id="RHEA-COMP:10136"/>
        <dbReference type="Rhea" id="RHEA-COMP:20101"/>
        <dbReference type="ChEBI" id="CHEBI:15377"/>
        <dbReference type="ChEBI" id="CHEBI:43474"/>
        <dbReference type="ChEBI" id="CHEBI:46858"/>
        <dbReference type="ChEBI" id="CHEBI:61978"/>
        <dbReference type="EC" id="3.1.3.48"/>
    </reaction>
</comment>
<keyword evidence="4" id="KW-0597">Phosphoprotein</keyword>
<dbReference type="eggNOG" id="KOG0790">
    <property type="taxonomic scope" value="Eukaryota"/>
</dbReference>
<keyword evidence="7" id="KW-0904">Protein phosphatase</keyword>
<comment type="subcellular location">
    <subcellularLocation>
        <location evidence="1">Cytoplasm</location>
    </subcellularLocation>
</comment>